<protein>
    <submittedName>
        <fullName evidence="1">Uncharacterized protein</fullName>
    </submittedName>
</protein>
<evidence type="ECO:0000313" key="1">
    <source>
        <dbReference type="EMBL" id="CAF1181613.1"/>
    </source>
</evidence>
<dbReference type="EMBL" id="CAJNOV010004618">
    <property type="protein sequence ID" value="CAF1181613.1"/>
    <property type="molecule type" value="Genomic_DNA"/>
</dbReference>
<proteinExistence type="predicted"/>
<name>A0A814UXY4_9BILA</name>
<gene>
    <name evidence="1" type="ORF">CJN711_LOCUS11047</name>
</gene>
<dbReference type="Proteomes" id="UP000663855">
    <property type="component" value="Unassembled WGS sequence"/>
</dbReference>
<comment type="caution">
    <text evidence="1">The sequence shown here is derived from an EMBL/GenBank/DDBJ whole genome shotgun (WGS) entry which is preliminary data.</text>
</comment>
<sequence>MIVCSEYIIIWLDSDTERLEDYRDMKREFQMALEENSAVRLNLYGSFGLFGWALHTYFNPILFEDNREQTLRCIKDNADKKIILIESPSLARWIIPHVLKYNLSVEACYIFYVHIKYHVDWALEYVDYGLDLKMFDFETDLMAKLRRDMSKRLPNSNIYLKLHSILTLLFKSLRLLEFIFEVILHIEKVKFLSSHSIQHYFRSKYSLQVSFNFQKPSFVQVVHLNNISEILLSI</sequence>
<organism evidence="1 2">
    <name type="scientific">Rotaria magnacalcarata</name>
    <dbReference type="NCBI Taxonomy" id="392030"/>
    <lineage>
        <taxon>Eukaryota</taxon>
        <taxon>Metazoa</taxon>
        <taxon>Spiralia</taxon>
        <taxon>Gnathifera</taxon>
        <taxon>Rotifera</taxon>
        <taxon>Eurotatoria</taxon>
        <taxon>Bdelloidea</taxon>
        <taxon>Philodinida</taxon>
        <taxon>Philodinidae</taxon>
        <taxon>Rotaria</taxon>
    </lineage>
</organism>
<evidence type="ECO:0000313" key="2">
    <source>
        <dbReference type="Proteomes" id="UP000663855"/>
    </source>
</evidence>
<dbReference type="AlphaFoldDB" id="A0A814UXY4"/>
<reference evidence="1" key="1">
    <citation type="submission" date="2021-02" db="EMBL/GenBank/DDBJ databases">
        <authorList>
            <person name="Nowell W R."/>
        </authorList>
    </citation>
    <scope>NUCLEOTIDE SEQUENCE</scope>
</reference>
<accession>A0A814UXY4</accession>